<reference evidence="3 4" key="1">
    <citation type="submission" date="2018-03" db="EMBL/GenBank/DDBJ databases">
        <authorList>
            <person name="Guldener U."/>
        </authorList>
    </citation>
    <scope>NUCLEOTIDE SEQUENCE [LARGE SCALE GENOMIC DNA]</scope>
    <source>
        <strain evidence="3 4">DAOM196992</strain>
    </source>
</reference>
<keyword evidence="2" id="KW-0472">Membrane</keyword>
<dbReference type="Pfam" id="PF08636">
    <property type="entry name" value="Pkr1"/>
    <property type="match status" value="1"/>
</dbReference>
<dbReference type="EMBL" id="OOIP01000027">
    <property type="protein sequence ID" value="SPO41373.1"/>
    <property type="molecule type" value="Genomic_DNA"/>
</dbReference>
<dbReference type="PANTHER" id="PTHR28251">
    <property type="entry name" value="V-TYPE ATPASE ASSEMBLY FACTOR PKR1"/>
    <property type="match status" value="1"/>
</dbReference>
<keyword evidence="4" id="KW-1185">Reference proteome</keyword>
<feature type="region of interest" description="Disordered" evidence="1">
    <location>
        <begin position="1"/>
        <end position="30"/>
    </location>
</feature>
<accession>A0A5C3FA87</accession>
<evidence type="ECO:0000256" key="2">
    <source>
        <dbReference type="SAM" id="Phobius"/>
    </source>
</evidence>
<dbReference type="AlphaFoldDB" id="A0A5C3FA87"/>
<dbReference type="GO" id="GO:0070072">
    <property type="term" value="P:vacuolar proton-transporting V-type ATPase complex assembly"/>
    <property type="evidence" value="ECO:0007669"/>
    <property type="project" value="InterPro"/>
</dbReference>
<gene>
    <name evidence="3" type="ORF">PSFLO_06855</name>
</gene>
<dbReference type="OrthoDB" id="9626941at2759"/>
<evidence type="ECO:0000313" key="4">
    <source>
        <dbReference type="Proteomes" id="UP000323386"/>
    </source>
</evidence>
<feature type="region of interest" description="Disordered" evidence="1">
    <location>
        <begin position="114"/>
        <end position="140"/>
    </location>
</feature>
<name>A0A5C3FA87_9BASI</name>
<organism evidence="3 4">
    <name type="scientific">Pseudozyma flocculosa</name>
    <dbReference type="NCBI Taxonomy" id="84751"/>
    <lineage>
        <taxon>Eukaryota</taxon>
        <taxon>Fungi</taxon>
        <taxon>Dikarya</taxon>
        <taxon>Basidiomycota</taxon>
        <taxon>Ustilaginomycotina</taxon>
        <taxon>Ustilaginomycetes</taxon>
        <taxon>Ustilaginales</taxon>
        <taxon>Ustilaginaceae</taxon>
        <taxon>Pseudozyma</taxon>
    </lineage>
</organism>
<dbReference type="Proteomes" id="UP000323386">
    <property type="component" value="Unassembled WGS sequence"/>
</dbReference>
<feature type="transmembrane region" description="Helical" evidence="2">
    <location>
        <begin position="82"/>
        <end position="100"/>
    </location>
</feature>
<protein>
    <submittedName>
        <fullName evidence="3">Related to PKR1 - V-ATPase Assembly Factor</fullName>
    </submittedName>
</protein>
<sequence>MSAPSSSDPRPPVEPPSAAEGAGASIDEAGQGQGGTVMDAIFASLFQPGLNTTTQRIMNFSFYGLFVSLLALLFLSSGNPHVIALLVLSVGLYAGVNWFLHELENLPPSALKIQEMPQDSKEAKAEGTTATISSREKKDL</sequence>
<evidence type="ECO:0000256" key="1">
    <source>
        <dbReference type="SAM" id="MobiDB-lite"/>
    </source>
</evidence>
<dbReference type="PANTHER" id="PTHR28251:SF1">
    <property type="entry name" value="V-TYPE ATPASE ASSEMBLY FACTOR PKR1"/>
    <property type="match status" value="1"/>
</dbReference>
<keyword evidence="2" id="KW-1133">Transmembrane helix</keyword>
<proteinExistence type="predicted"/>
<evidence type="ECO:0000313" key="3">
    <source>
        <dbReference type="EMBL" id="SPO41373.1"/>
    </source>
</evidence>
<dbReference type="GO" id="GO:0005789">
    <property type="term" value="C:endoplasmic reticulum membrane"/>
    <property type="evidence" value="ECO:0007669"/>
    <property type="project" value="TreeGrafter"/>
</dbReference>
<feature type="transmembrane region" description="Helical" evidence="2">
    <location>
        <begin position="57"/>
        <end position="75"/>
    </location>
</feature>
<keyword evidence="2" id="KW-0812">Transmembrane</keyword>
<dbReference type="InterPro" id="IPR013945">
    <property type="entry name" value="Pkr1"/>
</dbReference>